<dbReference type="Gene3D" id="3.40.50.150">
    <property type="entry name" value="Vaccinia Virus protein VP39"/>
    <property type="match status" value="1"/>
</dbReference>
<keyword evidence="3" id="KW-0808">Transferase</keyword>
<evidence type="ECO:0000256" key="2">
    <source>
        <dbReference type="ARBA" id="ARBA00022603"/>
    </source>
</evidence>
<feature type="region of interest" description="Disordered" evidence="4">
    <location>
        <begin position="1"/>
        <end position="20"/>
    </location>
</feature>
<dbReference type="EMBL" id="BMGP01000006">
    <property type="protein sequence ID" value="GGF37619.1"/>
    <property type="molecule type" value="Genomic_DNA"/>
</dbReference>
<name>A0A917F289_9MICO</name>
<evidence type="ECO:0000256" key="3">
    <source>
        <dbReference type="ARBA" id="ARBA00022679"/>
    </source>
</evidence>
<dbReference type="InterPro" id="IPR051052">
    <property type="entry name" value="Diverse_substrate_MTase"/>
</dbReference>
<dbReference type="CDD" id="cd02440">
    <property type="entry name" value="AdoMet_MTases"/>
    <property type="match status" value="1"/>
</dbReference>
<reference evidence="6 7" key="1">
    <citation type="journal article" date="2014" name="Int. J. Syst. Evol. Microbiol.">
        <title>Complete genome sequence of Corynebacterium casei LMG S-19264T (=DSM 44701T), isolated from a smear-ripened cheese.</title>
        <authorList>
            <consortium name="US DOE Joint Genome Institute (JGI-PGF)"/>
            <person name="Walter F."/>
            <person name="Albersmeier A."/>
            <person name="Kalinowski J."/>
            <person name="Ruckert C."/>
        </authorList>
    </citation>
    <scope>NUCLEOTIDE SEQUENCE [LARGE SCALE GENOMIC DNA]</scope>
    <source>
        <strain evidence="6 7">CGMCC 1.12976</strain>
    </source>
</reference>
<evidence type="ECO:0000313" key="7">
    <source>
        <dbReference type="Proteomes" id="UP000598775"/>
    </source>
</evidence>
<dbReference type="GO" id="GO:0000179">
    <property type="term" value="F:rRNA (adenine-N6,N6-)-dimethyltransferase activity"/>
    <property type="evidence" value="ECO:0007669"/>
    <property type="project" value="InterPro"/>
</dbReference>
<dbReference type="SUPFAM" id="SSF53335">
    <property type="entry name" value="S-adenosyl-L-methionine-dependent methyltransferases"/>
    <property type="match status" value="1"/>
</dbReference>
<organism evidence="6 7">
    <name type="scientific">Subtercola lobariae</name>
    <dbReference type="NCBI Taxonomy" id="1588641"/>
    <lineage>
        <taxon>Bacteria</taxon>
        <taxon>Bacillati</taxon>
        <taxon>Actinomycetota</taxon>
        <taxon>Actinomycetes</taxon>
        <taxon>Micrococcales</taxon>
        <taxon>Microbacteriaceae</taxon>
        <taxon>Subtercola</taxon>
    </lineage>
</organism>
<protein>
    <submittedName>
        <fullName evidence="6">Methyltransferase</fullName>
    </submittedName>
</protein>
<evidence type="ECO:0000313" key="6">
    <source>
        <dbReference type="EMBL" id="GGF37619.1"/>
    </source>
</evidence>
<evidence type="ECO:0000259" key="5">
    <source>
        <dbReference type="Pfam" id="PF08241"/>
    </source>
</evidence>
<dbReference type="RefSeq" id="WP_188680263.1">
    <property type="nucleotide sequence ID" value="NZ_BMGP01000006.1"/>
</dbReference>
<keyword evidence="7" id="KW-1185">Reference proteome</keyword>
<accession>A0A917F289</accession>
<evidence type="ECO:0000256" key="4">
    <source>
        <dbReference type="SAM" id="MobiDB-lite"/>
    </source>
</evidence>
<dbReference type="Proteomes" id="UP000598775">
    <property type="component" value="Unassembled WGS sequence"/>
</dbReference>
<comment type="caution">
    <text evidence="6">The sequence shown here is derived from an EMBL/GenBank/DDBJ whole genome shotgun (WGS) entry which is preliminary data.</text>
</comment>
<dbReference type="PROSITE" id="PS01131">
    <property type="entry name" value="RRNA_A_DIMETH"/>
    <property type="match status" value="1"/>
</dbReference>
<evidence type="ECO:0000256" key="1">
    <source>
        <dbReference type="ARBA" id="ARBA00008361"/>
    </source>
</evidence>
<keyword evidence="2 6" id="KW-0489">Methyltransferase</keyword>
<dbReference type="AlphaFoldDB" id="A0A917F289"/>
<feature type="domain" description="Methyltransferase type 11" evidence="5">
    <location>
        <begin position="58"/>
        <end position="147"/>
    </location>
</feature>
<gene>
    <name evidence="6" type="ORF">GCM10011399_33190</name>
</gene>
<dbReference type="InterPro" id="IPR013216">
    <property type="entry name" value="Methyltransf_11"/>
</dbReference>
<dbReference type="InterPro" id="IPR020596">
    <property type="entry name" value="rRNA_Ade_Mease_Trfase_CS"/>
</dbReference>
<sequence length="260" mass="28294">MARDTTHALSFGQNVGDYERGRPGYPDAAVEWMLAQSQPGNSPSDTEPTSGAAQLAVVDVGAGTGKFTSSLVARGLEVTAVEPDSVMRASLIRSYPTVTALQGTGESMPLPDASADLVTFAQAWHWVDVPEASAEVARVLKPSGRLALIWNIRDQSVDWVARLGEIMGSSAAEDYDSLTPPVGDALETVEHGQFFWDNPMSRDQLLAMITSRSYIIALEPEARAELLVRVWRLLDEHPQLAGHDTYVMPYQTRVTLARRA</sequence>
<dbReference type="Pfam" id="PF08241">
    <property type="entry name" value="Methyltransf_11"/>
    <property type="match status" value="1"/>
</dbReference>
<proteinExistence type="inferred from homology"/>
<dbReference type="PANTHER" id="PTHR44942:SF4">
    <property type="entry name" value="METHYLTRANSFERASE TYPE 11 DOMAIN-CONTAINING PROTEIN"/>
    <property type="match status" value="1"/>
</dbReference>
<comment type="similarity">
    <text evidence="1">Belongs to the methyltransferase superfamily.</text>
</comment>
<dbReference type="InterPro" id="IPR029063">
    <property type="entry name" value="SAM-dependent_MTases_sf"/>
</dbReference>
<dbReference type="PANTHER" id="PTHR44942">
    <property type="entry name" value="METHYLTRANSF_11 DOMAIN-CONTAINING PROTEIN"/>
    <property type="match status" value="1"/>
</dbReference>